<keyword evidence="7" id="KW-1185">Reference proteome</keyword>
<comment type="caution">
    <text evidence="6">The sequence shown here is derived from an EMBL/GenBank/DDBJ whole genome shotgun (WGS) entry which is preliminary data.</text>
</comment>
<evidence type="ECO:0000256" key="5">
    <source>
        <dbReference type="ARBA" id="ARBA00047422"/>
    </source>
</evidence>
<keyword evidence="4" id="KW-0680">Restriction system</keyword>
<dbReference type="InterPro" id="IPR001525">
    <property type="entry name" value="C5_MeTfrase"/>
</dbReference>
<dbReference type="GO" id="GO:0032259">
    <property type="term" value="P:methylation"/>
    <property type="evidence" value="ECO:0007669"/>
    <property type="project" value="UniProtKB-KW"/>
</dbReference>
<evidence type="ECO:0000313" key="6">
    <source>
        <dbReference type="EMBL" id="POA98051.1"/>
    </source>
</evidence>
<dbReference type="GO" id="GO:0009307">
    <property type="term" value="P:DNA restriction-modification system"/>
    <property type="evidence" value="ECO:0007669"/>
    <property type="project" value="UniProtKB-KW"/>
</dbReference>
<dbReference type="InterPro" id="IPR018117">
    <property type="entry name" value="C5_DNA_meth_AS"/>
</dbReference>
<dbReference type="REBASE" id="261399">
    <property type="entry name" value="M.Csp2610ORF13595P"/>
</dbReference>
<sequence length="254" mass="28268">MSQLVLSVFPGIDLFGRGFEAEGFCVVRGPDIIYGGDIRTFHPARGRFDGIIGGPPCPDFSRAQRGEPTGYGLEMLAEYRRCVIEADPVWWLMENVSGVPDMIIDGYSHQRIDINASECGLHQNRLRHFQFGHRDGLILTVDRQPPIQDVEPCCVASEGAQLGRRDWLRFCQLQGLPEGIDLPSFTLSARYRAVGNGVPVDMARMLARGILNLRSPEDVRVCECGCGREVEGRARLATVACRKRVSRRRVTVPA</sequence>
<evidence type="ECO:0000313" key="7">
    <source>
        <dbReference type="Proteomes" id="UP000236416"/>
    </source>
</evidence>
<evidence type="ECO:0000256" key="2">
    <source>
        <dbReference type="ARBA" id="ARBA00022679"/>
    </source>
</evidence>
<dbReference type="InterPro" id="IPR029063">
    <property type="entry name" value="SAM-dependent_MTases_sf"/>
</dbReference>
<dbReference type="EMBL" id="PPTF01000065">
    <property type="protein sequence ID" value="POA98051.1"/>
    <property type="molecule type" value="Genomic_DNA"/>
</dbReference>
<dbReference type="AlphaFoldDB" id="A0A2K4MLS1"/>
<evidence type="ECO:0000256" key="4">
    <source>
        <dbReference type="ARBA" id="ARBA00022747"/>
    </source>
</evidence>
<dbReference type="PROSITE" id="PS00094">
    <property type="entry name" value="C5_MTASE_1"/>
    <property type="match status" value="1"/>
</dbReference>
<dbReference type="Gene3D" id="3.40.50.150">
    <property type="entry name" value="Vaccinia Virus protein VP39"/>
    <property type="match status" value="1"/>
</dbReference>
<keyword evidence="2" id="KW-0808">Transferase</keyword>
<dbReference type="Proteomes" id="UP000236416">
    <property type="component" value="Unassembled WGS sequence"/>
</dbReference>
<keyword evidence="1" id="KW-0489">Methyltransferase</keyword>
<evidence type="ECO:0000256" key="1">
    <source>
        <dbReference type="ARBA" id="ARBA00022603"/>
    </source>
</evidence>
<accession>A0A2K4MLS1</accession>
<reference evidence="6 7" key="1">
    <citation type="submission" date="2018-01" db="EMBL/GenBank/DDBJ databases">
        <title>Genomic Sequence of Chromobacterium MWU13-2610 from wild cranberry bogs within the Cape Cod National Seashore.</title>
        <authorList>
            <person name="O'Hara-Hanley K."/>
            <person name="Soby S."/>
            <person name="Harrison A."/>
        </authorList>
    </citation>
    <scope>NUCLEOTIDE SEQUENCE [LARGE SCALE GENOMIC DNA]</scope>
    <source>
        <strain evidence="6 7">MWU13-2610</strain>
    </source>
</reference>
<dbReference type="RefSeq" id="WP_103320720.1">
    <property type="nucleotide sequence ID" value="NZ_PPTF01000065.1"/>
</dbReference>
<keyword evidence="3" id="KW-0949">S-adenosyl-L-methionine</keyword>
<organism evidence="6 7">
    <name type="scientific">Chromobacterium sinusclupearum</name>
    <dbReference type="NCBI Taxonomy" id="2077146"/>
    <lineage>
        <taxon>Bacteria</taxon>
        <taxon>Pseudomonadati</taxon>
        <taxon>Pseudomonadota</taxon>
        <taxon>Betaproteobacteria</taxon>
        <taxon>Neisseriales</taxon>
        <taxon>Chromobacteriaceae</taxon>
        <taxon>Chromobacterium</taxon>
    </lineage>
</organism>
<dbReference type="Pfam" id="PF00145">
    <property type="entry name" value="DNA_methylase"/>
    <property type="match status" value="1"/>
</dbReference>
<protein>
    <submittedName>
        <fullName evidence="6">Uncharacterized protein</fullName>
    </submittedName>
</protein>
<gene>
    <name evidence="6" type="ORF">C2134_13595</name>
</gene>
<comment type="catalytic activity">
    <reaction evidence="5">
        <text>a 2'-deoxycytidine in DNA + S-adenosyl-L-methionine = a 5-methyl-2'-deoxycytidine in DNA + S-adenosyl-L-homocysteine + H(+)</text>
        <dbReference type="Rhea" id="RHEA:13681"/>
        <dbReference type="Rhea" id="RHEA-COMP:11369"/>
        <dbReference type="Rhea" id="RHEA-COMP:11370"/>
        <dbReference type="ChEBI" id="CHEBI:15378"/>
        <dbReference type="ChEBI" id="CHEBI:57856"/>
        <dbReference type="ChEBI" id="CHEBI:59789"/>
        <dbReference type="ChEBI" id="CHEBI:85452"/>
        <dbReference type="ChEBI" id="CHEBI:85454"/>
        <dbReference type="EC" id="2.1.1.37"/>
    </reaction>
</comment>
<proteinExistence type="predicted"/>
<name>A0A2K4MLS1_9NEIS</name>
<dbReference type="GO" id="GO:0003886">
    <property type="term" value="F:DNA (cytosine-5-)-methyltransferase activity"/>
    <property type="evidence" value="ECO:0007669"/>
    <property type="project" value="UniProtKB-EC"/>
</dbReference>
<dbReference type="SUPFAM" id="SSF53335">
    <property type="entry name" value="S-adenosyl-L-methionine-dependent methyltransferases"/>
    <property type="match status" value="1"/>
</dbReference>
<evidence type="ECO:0000256" key="3">
    <source>
        <dbReference type="ARBA" id="ARBA00022691"/>
    </source>
</evidence>